<comment type="caution">
    <text evidence="2">The sequence shown here is derived from an EMBL/GenBank/DDBJ whole genome shotgun (WGS) entry which is preliminary data.</text>
</comment>
<organism evidence="2 3">
    <name type="scientific">Nepenthes gracilis</name>
    <name type="common">Slender pitcher plant</name>
    <dbReference type="NCBI Taxonomy" id="150966"/>
    <lineage>
        <taxon>Eukaryota</taxon>
        <taxon>Viridiplantae</taxon>
        <taxon>Streptophyta</taxon>
        <taxon>Embryophyta</taxon>
        <taxon>Tracheophyta</taxon>
        <taxon>Spermatophyta</taxon>
        <taxon>Magnoliopsida</taxon>
        <taxon>eudicotyledons</taxon>
        <taxon>Gunneridae</taxon>
        <taxon>Pentapetalae</taxon>
        <taxon>Caryophyllales</taxon>
        <taxon>Nepenthaceae</taxon>
        <taxon>Nepenthes</taxon>
    </lineage>
</organism>
<accession>A0AAD3TAJ6</accession>
<name>A0AAD3TAJ6_NEPGR</name>
<feature type="region of interest" description="Disordered" evidence="1">
    <location>
        <begin position="389"/>
        <end position="408"/>
    </location>
</feature>
<evidence type="ECO:0000313" key="2">
    <source>
        <dbReference type="EMBL" id="GMH26705.1"/>
    </source>
</evidence>
<dbReference type="PANTHER" id="PTHR36723">
    <property type="entry name" value="F22C12.19"/>
    <property type="match status" value="1"/>
</dbReference>
<sequence length="652" mass="70815">MDALELAIPTAVAVPKLLASEGFAGARVAVSDSQACESDRVSVFGGSKIEKCSAFNCHRVVNILVDSLLLLPCHLHMKNRIFRSAGAYHYYMSSAELRLLKEGMLLELNHGGMSNPKMLLPVSEEKELQPKAGKAPRSGNGCFKRPQMPHVENLMAQAEHDNMRAASEKFGSLAVNFSNAAKMKNNLNSKRGDRRNSKVLLKAKCNAFSLKAGLGCFNAAVGMNNAFGMYGLKSDVHDVTKLVDDISLNDLLDGSYEFPTFGKDKGRKAANVNVNILHLVRNALSVLQVQGTMKGKQPNKVDIGANEKGPSLPSTCSSYVASGINGDEENHHFPDLSSCKKVHESHIETEALADSSVIPLCKPHDILDQLLLPPCKDLESLLQEAAKPLSASSRSASPHSGKTMPHPHSLPPFHWSNNYNGHWKSNFEASSSKSSRSSCHGRWVRIRSNSSSFFGGSIECFTSFGLLTYDHSLVPSGRLKYSLPEMASSAFVILPACERGSTSAIRTAVSQSPTESGSSVDCKVLDALQTPRLLAAAQTLCDIANRCSKNNLNGITNWPKTPWQKGMKAQKFRSSKKSESLPAVRSEIMLDGAVGTMGRITPSKKPKLSTTEKKEDFVHGNAVRGPNYCPVMENRNRGGKILSRRFCEIASS</sequence>
<evidence type="ECO:0000313" key="3">
    <source>
        <dbReference type="Proteomes" id="UP001279734"/>
    </source>
</evidence>
<protein>
    <submittedName>
        <fullName evidence="2">Uncharacterized protein</fullName>
    </submittedName>
</protein>
<feature type="compositionally biased region" description="Low complexity" evidence="1">
    <location>
        <begin position="389"/>
        <end position="400"/>
    </location>
</feature>
<reference evidence="2" key="1">
    <citation type="submission" date="2023-05" db="EMBL/GenBank/DDBJ databases">
        <title>Nepenthes gracilis genome sequencing.</title>
        <authorList>
            <person name="Fukushima K."/>
        </authorList>
    </citation>
    <scope>NUCLEOTIDE SEQUENCE</scope>
    <source>
        <strain evidence="2">SING2019-196</strain>
    </source>
</reference>
<dbReference type="PANTHER" id="PTHR36723:SF1">
    <property type="entry name" value="F22C12.19"/>
    <property type="match status" value="1"/>
</dbReference>
<dbReference type="EMBL" id="BSYO01000031">
    <property type="protein sequence ID" value="GMH26705.1"/>
    <property type="molecule type" value="Genomic_DNA"/>
</dbReference>
<dbReference type="Proteomes" id="UP001279734">
    <property type="component" value="Unassembled WGS sequence"/>
</dbReference>
<dbReference type="AlphaFoldDB" id="A0AAD3TAJ6"/>
<keyword evidence="3" id="KW-1185">Reference proteome</keyword>
<evidence type="ECO:0000256" key="1">
    <source>
        <dbReference type="SAM" id="MobiDB-lite"/>
    </source>
</evidence>
<proteinExistence type="predicted"/>
<gene>
    <name evidence="2" type="ORF">Nepgr_028548</name>
</gene>